<dbReference type="PANTHER" id="PTHR33620">
    <property type="entry name" value="UREASE ACCESSORY PROTEIN F"/>
    <property type="match status" value="1"/>
</dbReference>
<organism evidence="3 4">
    <name type="scientific">Occultella aeris</name>
    <dbReference type="NCBI Taxonomy" id="2761496"/>
    <lineage>
        <taxon>Bacteria</taxon>
        <taxon>Bacillati</taxon>
        <taxon>Actinomycetota</taxon>
        <taxon>Actinomycetes</taxon>
        <taxon>Micrococcales</taxon>
        <taxon>Ruaniaceae</taxon>
        <taxon>Occultella</taxon>
    </lineage>
</organism>
<comment type="caution">
    <text evidence="3">The sequence shown here is derived from an EMBL/GenBank/DDBJ whole genome shotgun (WGS) entry which is preliminary data.</text>
</comment>
<evidence type="ECO:0000313" key="4">
    <source>
        <dbReference type="Proteomes" id="UP000419743"/>
    </source>
</evidence>
<accession>A0A7M4DH89</accession>
<sequence>MDASQSVLLALLADARLPTGAHTQSAGLEPALRSGLPAASVPAYLAARLRTVCVVEAGTAVVARHLSLAGGRARDLVAVETAWAARTPSPALRANARMLGRGYVRLLHRLWPAAGDDPRWRATRPVVLGLIAARSGLDAVNTARLVGYDDAQTVAAAMLKLAPLDPLVTTSWVLAARPLIEALADRVAHLTRPGEIPACGAPLIEQWAQDHDHTTERLFRA</sequence>
<evidence type="ECO:0000256" key="2">
    <source>
        <dbReference type="ARBA" id="ARBA00023186"/>
    </source>
</evidence>
<name>A0A7M4DH89_9MICO</name>
<evidence type="ECO:0000313" key="3">
    <source>
        <dbReference type="EMBL" id="VZO36282.1"/>
    </source>
</evidence>
<keyword evidence="2" id="KW-0143">Chaperone</keyword>
<protein>
    <submittedName>
        <fullName evidence="3">Urease accessory protein UreF</fullName>
    </submittedName>
</protein>
<dbReference type="Proteomes" id="UP000419743">
    <property type="component" value="Unassembled WGS sequence"/>
</dbReference>
<keyword evidence="4" id="KW-1185">Reference proteome</keyword>
<gene>
    <name evidence="3" type="primary">ureF</name>
    <name evidence="3" type="ORF">HALOF300_01486</name>
</gene>
<proteinExistence type="predicted"/>
<dbReference type="Pfam" id="PF01730">
    <property type="entry name" value="UreF"/>
    <property type="match status" value="1"/>
</dbReference>
<dbReference type="InterPro" id="IPR038277">
    <property type="entry name" value="UreF_sf"/>
</dbReference>
<dbReference type="PANTHER" id="PTHR33620:SF1">
    <property type="entry name" value="UREASE ACCESSORY PROTEIN F"/>
    <property type="match status" value="1"/>
</dbReference>
<reference evidence="3 4" key="1">
    <citation type="submission" date="2019-11" db="EMBL/GenBank/DDBJ databases">
        <authorList>
            <person name="Criscuolo A."/>
        </authorList>
    </citation>
    <scope>NUCLEOTIDE SEQUENCE [LARGE SCALE GENOMIC DNA]</scope>
    <source>
        <strain evidence="3">CIP111667</strain>
    </source>
</reference>
<keyword evidence="1" id="KW-0996">Nickel insertion</keyword>
<dbReference type="InterPro" id="IPR002639">
    <property type="entry name" value="UreF"/>
</dbReference>
<dbReference type="EMBL" id="CACRYJ010000018">
    <property type="protein sequence ID" value="VZO36282.1"/>
    <property type="molecule type" value="Genomic_DNA"/>
</dbReference>
<dbReference type="Gene3D" id="1.10.4190.10">
    <property type="entry name" value="Urease accessory protein UreF"/>
    <property type="match status" value="1"/>
</dbReference>
<dbReference type="AlphaFoldDB" id="A0A7M4DH89"/>
<evidence type="ECO:0000256" key="1">
    <source>
        <dbReference type="ARBA" id="ARBA00022988"/>
    </source>
</evidence>
<dbReference type="GO" id="GO:0016151">
    <property type="term" value="F:nickel cation binding"/>
    <property type="evidence" value="ECO:0007669"/>
    <property type="project" value="InterPro"/>
</dbReference>
<dbReference type="RefSeq" id="WP_156740312.1">
    <property type="nucleotide sequence ID" value="NZ_CACRYJ010000018.1"/>
</dbReference>